<dbReference type="Proteomes" id="UP000199230">
    <property type="component" value="Unassembled WGS sequence"/>
</dbReference>
<evidence type="ECO:0000256" key="8">
    <source>
        <dbReference type="ARBA" id="ARBA00035655"/>
    </source>
</evidence>
<evidence type="ECO:0000256" key="5">
    <source>
        <dbReference type="ARBA" id="ARBA00022692"/>
    </source>
</evidence>
<dbReference type="RefSeq" id="WP_093312402.1">
    <property type="nucleotide sequence ID" value="NZ_FNPV01000004.1"/>
</dbReference>
<sequence length="172" mass="18713">MDFLTQAQWSPYAVGVGIGVLSWITFLVSDKPIACSTTFAKSSGMLEKLFRGKKVAEKPYYQKINLTIDWQFMLVIGIVIGSFISATLSESFQLIWVPDIWADIYGPSPFLRTGVAILGGIFLGFGARWADGCTSGHGISGTMQLTLSSWVSAISFFVGGIAMAHLLFRLSV</sequence>
<keyword evidence="6 9" id="KW-1133">Transmembrane helix</keyword>
<evidence type="ECO:0000256" key="7">
    <source>
        <dbReference type="ARBA" id="ARBA00023136"/>
    </source>
</evidence>
<keyword evidence="7 9" id="KW-0472">Membrane</keyword>
<keyword evidence="4" id="KW-0997">Cell inner membrane</keyword>
<protein>
    <submittedName>
        <fullName evidence="10">Uncharacterized protein</fullName>
    </submittedName>
</protein>
<dbReference type="PANTHER" id="PTHR30574:SF1">
    <property type="entry name" value="SULPHUR TRANSPORT DOMAIN-CONTAINING PROTEIN"/>
    <property type="match status" value="1"/>
</dbReference>
<gene>
    <name evidence="10" type="ORF">SAMN05192546_10431</name>
</gene>
<evidence type="ECO:0000313" key="11">
    <source>
        <dbReference type="Proteomes" id="UP000199230"/>
    </source>
</evidence>
<feature type="transmembrane region" description="Helical" evidence="9">
    <location>
        <begin position="150"/>
        <end position="168"/>
    </location>
</feature>
<evidence type="ECO:0000256" key="9">
    <source>
        <dbReference type="SAM" id="Phobius"/>
    </source>
</evidence>
<accession>A0A1H3M874</accession>
<feature type="transmembrane region" description="Helical" evidence="9">
    <location>
        <begin position="12"/>
        <end position="29"/>
    </location>
</feature>
<name>A0A1H3M874_9FIRM</name>
<dbReference type="Pfam" id="PF04143">
    <property type="entry name" value="Sulf_transp"/>
    <property type="match status" value="1"/>
</dbReference>
<evidence type="ECO:0000256" key="1">
    <source>
        <dbReference type="ARBA" id="ARBA00004429"/>
    </source>
</evidence>
<comment type="subcellular location">
    <subcellularLocation>
        <location evidence="1">Cell inner membrane</location>
        <topology evidence="1">Multi-pass membrane protein</topology>
    </subcellularLocation>
</comment>
<evidence type="ECO:0000313" key="10">
    <source>
        <dbReference type="EMBL" id="SDY72776.1"/>
    </source>
</evidence>
<dbReference type="AlphaFoldDB" id="A0A1H3M874"/>
<dbReference type="InterPro" id="IPR007272">
    <property type="entry name" value="Sulf_transp_TsuA/YedE"/>
</dbReference>
<comment type="similarity">
    <text evidence="8">Belongs to the TsuA/YedE (TC 9.B.102) family.</text>
</comment>
<dbReference type="PANTHER" id="PTHR30574">
    <property type="entry name" value="INNER MEMBRANE PROTEIN YEDE"/>
    <property type="match status" value="1"/>
</dbReference>
<evidence type="ECO:0000256" key="2">
    <source>
        <dbReference type="ARBA" id="ARBA00022448"/>
    </source>
</evidence>
<evidence type="ECO:0000256" key="6">
    <source>
        <dbReference type="ARBA" id="ARBA00022989"/>
    </source>
</evidence>
<dbReference type="STRING" id="159292.SAMN05192546_10431"/>
<keyword evidence="11" id="KW-1185">Reference proteome</keyword>
<dbReference type="OrthoDB" id="9814020at2"/>
<evidence type="ECO:0000256" key="3">
    <source>
        <dbReference type="ARBA" id="ARBA00022475"/>
    </source>
</evidence>
<reference evidence="10 11" key="1">
    <citation type="submission" date="2016-10" db="EMBL/GenBank/DDBJ databases">
        <authorList>
            <person name="de Groot N.N."/>
        </authorList>
    </citation>
    <scope>NUCLEOTIDE SEQUENCE [LARGE SCALE GENOMIC DNA]</scope>
    <source>
        <strain evidence="10 11">APO</strain>
    </source>
</reference>
<dbReference type="GO" id="GO:0005886">
    <property type="term" value="C:plasma membrane"/>
    <property type="evidence" value="ECO:0007669"/>
    <property type="project" value="UniProtKB-SubCell"/>
</dbReference>
<feature type="transmembrane region" description="Helical" evidence="9">
    <location>
        <begin position="110"/>
        <end position="130"/>
    </location>
</feature>
<proteinExistence type="inferred from homology"/>
<keyword evidence="2" id="KW-0813">Transport</keyword>
<evidence type="ECO:0000256" key="4">
    <source>
        <dbReference type="ARBA" id="ARBA00022519"/>
    </source>
</evidence>
<keyword evidence="5 9" id="KW-0812">Transmembrane</keyword>
<dbReference type="EMBL" id="FNPV01000004">
    <property type="protein sequence ID" value="SDY72776.1"/>
    <property type="molecule type" value="Genomic_DNA"/>
</dbReference>
<keyword evidence="3" id="KW-1003">Cell membrane</keyword>
<feature type="transmembrane region" description="Helical" evidence="9">
    <location>
        <begin position="70"/>
        <end position="89"/>
    </location>
</feature>
<organism evidence="10 11">
    <name type="scientific">Tindallia californiensis</name>
    <dbReference type="NCBI Taxonomy" id="159292"/>
    <lineage>
        <taxon>Bacteria</taxon>
        <taxon>Bacillati</taxon>
        <taxon>Bacillota</taxon>
        <taxon>Clostridia</taxon>
        <taxon>Peptostreptococcales</taxon>
        <taxon>Tindalliaceae</taxon>
        <taxon>Tindallia</taxon>
    </lineage>
</organism>